<organism evidence="4 5">
    <name type="scientific">Vagococcus fluvialis</name>
    <dbReference type="NCBI Taxonomy" id="2738"/>
    <lineage>
        <taxon>Bacteria</taxon>
        <taxon>Bacillati</taxon>
        <taxon>Bacillota</taxon>
        <taxon>Bacilli</taxon>
        <taxon>Lactobacillales</taxon>
        <taxon>Enterococcaceae</taxon>
        <taxon>Vagococcus</taxon>
    </lineage>
</organism>
<dbReference type="Gene3D" id="1.10.10.10">
    <property type="entry name" value="Winged helix-like DNA-binding domain superfamily/Winged helix DNA-binding domain"/>
    <property type="match status" value="1"/>
</dbReference>
<comment type="caution">
    <text evidence="4">The sequence shown here is derived from an EMBL/GenBank/DDBJ whole genome shotgun (WGS) entry which is preliminary data.</text>
</comment>
<evidence type="ECO:0000259" key="1">
    <source>
        <dbReference type="Pfam" id="PF08279"/>
    </source>
</evidence>
<dbReference type="InterPro" id="IPR028349">
    <property type="entry name" value="PafC-like"/>
</dbReference>
<dbReference type="Pfam" id="PF08279">
    <property type="entry name" value="HTH_11"/>
    <property type="match status" value="1"/>
</dbReference>
<reference evidence="4 5" key="1">
    <citation type="submission" date="2020-03" db="EMBL/GenBank/DDBJ databases">
        <title>Bacterial samples isolated from urine from healthy bovine heifers (Gyr breed).</title>
        <authorList>
            <person name="Giannattasio-Ferraz S."/>
            <person name="Maskeri L."/>
            <person name="Penido A."/>
            <person name="Barbosa-Stancioli E.F."/>
            <person name="Putonti C."/>
        </authorList>
    </citation>
    <scope>NUCLEOTIDE SEQUENCE [LARGE SCALE GENOMIC DNA]</scope>
    <source>
        <strain evidence="4 5">UFMG-H7</strain>
    </source>
</reference>
<dbReference type="SUPFAM" id="SSF46785">
    <property type="entry name" value="Winged helix' DNA-binding domain"/>
    <property type="match status" value="1"/>
</dbReference>
<dbReference type="RefSeq" id="WP_167806861.1">
    <property type="nucleotide sequence ID" value="NZ_JAAVMB010000006.1"/>
</dbReference>
<dbReference type="PROSITE" id="PS52050">
    <property type="entry name" value="WYL"/>
    <property type="match status" value="1"/>
</dbReference>
<feature type="domain" description="WCX" evidence="3">
    <location>
        <begin position="228"/>
        <end position="298"/>
    </location>
</feature>
<dbReference type="Pfam" id="PF13280">
    <property type="entry name" value="WYL"/>
    <property type="match status" value="1"/>
</dbReference>
<sequence>MKIERLMYILVTLLSKKYLKASEVAQMYQVSSRTIYRDIDTLSLAGIPIYSKQGTDGGFYIDENYKLNSLLFSDMEKKMLQELSLSLATSYKSPKLDELSKKMSYLVEKNKSVSPYFFDLTLWKTNQPFLEEIEEAMENNQVLEFEYTTFNGVSSVRKVEPINLVFKSSVWYIYAFCRLRQEPRLFRVSRIRQVRQMEEIFDPKKHTALSKETLEDFYTGLSKRIEMIPIVLEFKQEAKAKVYDSFLEKDITEYPEKIIVSKEMPKERWLVEMLMSFGGLVKVISPEFLQKEIIEEAQIILKQYDIKVSK</sequence>
<protein>
    <submittedName>
        <fullName evidence="4">YafY family transcriptional regulator</fullName>
    </submittedName>
</protein>
<evidence type="ECO:0000313" key="4">
    <source>
        <dbReference type="EMBL" id="NKC67726.1"/>
    </source>
</evidence>
<proteinExistence type="predicted"/>
<dbReference type="EMBL" id="JAAVMB010000006">
    <property type="protein sequence ID" value="NKC67726.1"/>
    <property type="molecule type" value="Genomic_DNA"/>
</dbReference>
<dbReference type="InterPro" id="IPR036388">
    <property type="entry name" value="WH-like_DNA-bd_sf"/>
</dbReference>
<dbReference type="InterPro" id="IPR013196">
    <property type="entry name" value="HTH_11"/>
</dbReference>
<dbReference type="InterPro" id="IPR026881">
    <property type="entry name" value="WYL_dom"/>
</dbReference>
<accession>A0A7X6D8E4</accession>
<name>A0A7X6D8E4_9ENTE</name>
<dbReference type="PIRSF" id="PIRSF016838">
    <property type="entry name" value="PafC"/>
    <property type="match status" value="1"/>
</dbReference>
<feature type="domain" description="Helix-turn-helix type 11" evidence="1">
    <location>
        <begin position="5"/>
        <end position="57"/>
    </location>
</feature>
<dbReference type="InterPro" id="IPR036390">
    <property type="entry name" value="WH_DNA-bd_sf"/>
</dbReference>
<evidence type="ECO:0000259" key="2">
    <source>
        <dbReference type="Pfam" id="PF13280"/>
    </source>
</evidence>
<dbReference type="Proteomes" id="UP000521358">
    <property type="component" value="Unassembled WGS sequence"/>
</dbReference>
<dbReference type="InterPro" id="IPR051534">
    <property type="entry name" value="CBASS_pafABC_assoc_protein"/>
</dbReference>
<dbReference type="PANTHER" id="PTHR34580">
    <property type="match status" value="1"/>
</dbReference>
<evidence type="ECO:0000259" key="3">
    <source>
        <dbReference type="Pfam" id="PF25583"/>
    </source>
</evidence>
<feature type="domain" description="WYL" evidence="2">
    <location>
        <begin position="129"/>
        <end position="195"/>
    </location>
</feature>
<gene>
    <name evidence="4" type="ORF">HED35_06475</name>
</gene>
<evidence type="ECO:0000313" key="5">
    <source>
        <dbReference type="Proteomes" id="UP000521358"/>
    </source>
</evidence>
<dbReference type="PANTHER" id="PTHR34580:SF1">
    <property type="entry name" value="PROTEIN PAFC"/>
    <property type="match status" value="1"/>
</dbReference>
<dbReference type="Pfam" id="PF25583">
    <property type="entry name" value="WCX"/>
    <property type="match status" value="1"/>
</dbReference>
<dbReference type="InterPro" id="IPR057727">
    <property type="entry name" value="WCX_dom"/>
</dbReference>
<dbReference type="AlphaFoldDB" id="A0A7X6D8E4"/>